<accession>A0A2V3W7A3</accession>
<dbReference type="AlphaFoldDB" id="A0A2V3W7A3"/>
<comment type="caution">
    <text evidence="2">The sequence shown here is derived from an EMBL/GenBank/DDBJ whole genome shotgun (WGS) entry which is preliminary data.</text>
</comment>
<evidence type="ECO:0000256" key="1">
    <source>
        <dbReference type="SAM" id="MobiDB-lite"/>
    </source>
</evidence>
<reference evidence="2 3" key="1">
    <citation type="submission" date="2018-05" db="EMBL/GenBank/DDBJ databases">
        <title>Genomic Encyclopedia of Type Strains, Phase IV (KMG-IV): sequencing the most valuable type-strain genomes for metagenomic binning, comparative biology and taxonomic classification.</title>
        <authorList>
            <person name="Goeker M."/>
        </authorList>
    </citation>
    <scope>NUCLEOTIDE SEQUENCE [LARGE SCALE GENOMIC DNA]</scope>
    <source>
        <strain evidence="2 3">DSM 28556</strain>
    </source>
</reference>
<evidence type="ECO:0000313" key="2">
    <source>
        <dbReference type="EMBL" id="PXW88125.1"/>
    </source>
</evidence>
<dbReference type="RefSeq" id="WP_110394932.1">
    <property type="nucleotide sequence ID" value="NZ_JBHUHB010000001.1"/>
</dbReference>
<gene>
    <name evidence="2" type="ORF">DFR56_104279</name>
</gene>
<proteinExistence type="predicted"/>
<dbReference type="EMBL" id="QJJQ01000004">
    <property type="protein sequence ID" value="PXW88125.1"/>
    <property type="molecule type" value="Genomic_DNA"/>
</dbReference>
<keyword evidence="3" id="KW-1185">Reference proteome</keyword>
<sequence>MPRKGRNSHRKTTPHSDGLKEGVLNDPTGIQYGIEVGHDKVINPADISKMVNEKSVRNQKK</sequence>
<dbReference type="OrthoDB" id="2971589at2"/>
<feature type="compositionally biased region" description="Basic residues" evidence="1">
    <location>
        <begin position="1"/>
        <end position="13"/>
    </location>
</feature>
<organism evidence="2 3">
    <name type="scientific">Pseudogracilibacillus auburnensis</name>
    <dbReference type="NCBI Taxonomy" id="1494959"/>
    <lineage>
        <taxon>Bacteria</taxon>
        <taxon>Bacillati</taxon>
        <taxon>Bacillota</taxon>
        <taxon>Bacilli</taxon>
        <taxon>Bacillales</taxon>
        <taxon>Bacillaceae</taxon>
        <taxon>Pseudogracilibacillus</taxon>
    </lineage>
</organism>
<protein>
    <submittedName>
        <fullName evidence="2">Uncharacterized protein</fullName>
    </submittedName>
</protein>
<feature type="region of interest" description="Disordered" evidence="1">
    <location>
        <begin position="1"/>
        <end position="25"/>
    </location>
</feature>
<dbReference type="Proteomes" id="UP000247978">
    <property type="component" value="Unassembled WGS sequence"/>
</dbReference>
<evidence type="ECO:0000313" key="3">
    <source>
        <dbReference type="Proteomes" id="UP000247978"/>
    </source>
</evidence>
<name>A0A2V3W7A3_9BACI</name>